<dbReference type="RefSeq" id="WP_093717212.1">
    <property type="nucleotide sequence ID" value="NZ_FONG01000027.1"/>
</dbReference>
<dbReference type="Proteomes" id="UP000199323">
    <property type="component" value="Unassembled WGS sequence"/>
</dbReference>
<protein>
    <submittedName>
        <fullName evidence="2">Uncharacterized protein</fullName>
    </submittedName>
</protein>
<organism evidence="2 3">
    <name type="scientific">Actinacidiphila alni</name>
    <dbReference type="NCBI Taxonomy" id="380248"/>
    <lineage>
        <taxon>Bacteria</taxon>
        <taxon>Bacillati</taxon>
        <taxon>Actinomycetota</taxon>
        <taxon>Actinomycetes</taxon>
        <taxon>Kitasatosporales</taxon>
        <taxon>Streptomycetaceae</taxon>
        <taxon>Actinacidiphila</taxon>
    </lineage>
</organism>
<dbReference type="OrthoDB" id="4152781at2"/>
<proteinExistence type="predicted"/>
<dbReference type="AlphaFoldDB" id="A0A1I2LBX5"/>
<dbReference type="EMBL" id="FONG01000027">
    <property type="protein sequence ID" value="SFF74977.1"/>
    <property type="molecule type" value="Genomic_DNA"/>
</dbReference>
<evidence type="ECO:0000256" key="1">
    <source>
        <dbReference type="SAM" id="MobiDB-lite"/>
    </source>
</evidence>
<name>A0A1I2LBX5_9ACTN</name>
<evidence type="ECO:0000313" key="2">
    <source>
        <dbReference type="EMBL" id="SFF74977.1"/>
    </source>
</evidence>
<gene>
    <name evidence="2" type="ORF">SAMN05216251_12739</name>
</gene>
<sequence>MKIRPQPTIDVHIAADGICTIDGEHFVPPPGASLHEGVLDHLRLDAAALETTVAATITDKQANYSIAIVVHPDGTSQPAATPDARYTKKRPIPFSPAASPGHRAVPPAPRAETLDLNRPYDSLPEPHRSRLKSACETVACGRIEDAVTCVDEIIQELSQTMGSRHPTVVATGVVRGDIALTNGDYLYGLQIWSFITQAWRDRFGSTDPVIIPMLANTIWCWGQLPQADALATVGIITSLIQTVNAPGSDQALQNVHRRHRQLTAVTHQQE</sequence>
<accession>A0A1I2LBX5</accession>
<evidence type="ECO:0000313" key="3">
    <source>
        <dbReference type="Proteomes" id="UP000199323"/>
    </source>
</evidence>
<reference evidence="2 3" key="1">
    <citation type="submission" date="2016-10" db="EMBL/GenBank/DDBJ databases">
        <authorList>
            <person name="de Groot N.N."/>
        </authorList>
    </citation>
    <scope>NUCLEOTIDE SEQUENCE [LARGE SCALE GENOMIC DNA]</scope>
    <source>
        <strain evidence="2 3">CGMCC 4.3510</strain>
    </source>
</reference>
<keyword evidence="3" id="KW-1185">Reference proteome</keyword>
<feature type="region of interest" description="Disordered" evidence="1">
    <location>
        <begin position="75"/>
        <end position="127"/>
    </location>
</feature>